<sequence length="121" mass="13758">MRLPYPFNEIIAQSNMYEMSGFEKLKMIGKEVCLEIENVNILDKCTQKNASGTHIVNFLRKENIDIFRNLSSNDLKGLLEKKSLTVSGPIEKNFQCTASPNGWKLTLSTLKIKELDMESSL</sequence>
<dbReference type="Proteomes" id="UP000022272">
    <property type="component" value="Unassembled WGS sequence"/>
</dbReference>
<organism evidence="1 2">
    <name type="scientific">Bacteroides fragilis str. 2-F-2 #4</name>
    <dbReference type="NCBI Taxonomy" id="1339280"/>
    <lineage>
        <taxon>Bacteria</taxon>
        <taxon>Pseudomonadati</taxon>
        <taxon>Bacteroidota</taxon>
        <taxon>Bacteroidia</taxon>
        <taxon>Bacteroidales</taxon>
        <taxon>Bacteroidaceae</taxon>
        <taxon>Bacteroides</taxon>
    </lineage>
</organism>
<proteinExistence type="predicted"/>
<protein>
    <submittedName>
        <fullName evidence="1">Uncharacterized protein</fullName>
    </submittedName>
</protein>
<gene>
    <name evidence="1" type="ORF">M076_4788</name>
</gene>
<name>A0A015YD26_BACFG</name>
<evidence type="ECO:0000313" key="1">
    <source>
        <dbReference type="EMBL" id="EXZ42088.1"/>
    </source>
</evidence>
<accession>A0A015YD26</accession>
<dbReference type="AlphaFoldDB" id="A0A015YD26"/>
<dbReference type="EMBL" id="JGDM01000131">
    <property type="protein sequence ID" value="EXZ42088.1"/>
    <property type="molecule type" value="Genomic_DNA"/>
</dbReference>
<comment type="caution">
    <text evidence="1">The sequence shown here is derived from an EMBL/GenBank/DDBJ whole genome shotgun (WGS) entry which is preliminary data.</text>
</comment>
<evidence type="ECO:0000313" key="2">
    <source>
        <dbReference type="Proteomes" id="UP000022272"/>
    </source>
</evidence>
<reference evidence="1 2" key="1">
    <citation type="submission" date="2014-02" db="EMBL/GenBank/DDBJ databases">
        <authorList>
            <person name="Sears C."/>
            <person name="Carroll K."/>
            <person name="Sack B.R."/>
            <person name="Qadri F."/>
            <person name="Myers L.L."/>
            <person name="Chung G.-T."/>
            <person name="Escheverria P."/>
            <person name="Fraser C.M."/>
            <person name="Sadzewicz L."/>
            <person name="Shefchek K.A."/>
            <person name="Tallon L."/>
            <person name="Das S.P."/>
            <person name="Daugherty S."/>
            <person name="Mongodin E.F."/>
        </authorList>
    </citation>
    <scope>NUCLEOTIDE SEQUENCE [LARGE SCALE GENOMIC DNA]</scope>
    <source>
        <strain evidence="1 2">2-F-2 #4</strain>
    </source>
</reference>